<name>A0A5Q4BAT1_9PEZI</name>
<sequence length="122" mass="13628">MVGWWCDFSSRWRGSTSPEASELSSLVWRRPNPCTPSYYWEDSSWTRYHPQPMIPFALCPVSGKDSEIGTLWAKSPPGRGSAQSHDSGRVSSVRFVSLRFYSLTPAAQHNRVGRAGGPVPLE</sequence>
<dbReference type="AlphaFoldDB" id="A0A5Q4BAT1"/>
<dbReference type="Proteomes" id="UP000326340">
    <property type="component" value="Unassembled WGS sequence"/>
</dbReference>
<evidence type="ECO:0000313" key="1">
    <source>
        <dbReference type="EMBL" id="TQN64048.1"/>
    </source>
</evidence>
<comment type="caution">
    <text evidence="1">The sequence shown here is derived from an EMBL/GenBank/DDBJ whole genome shotgun (WGS) entry which is preliminary data.</text>
</comment>
<protein>
    <submittedName>
        <fullName evidence="1">Uncharacterized protein</fullName>
    </submittedName>
</protein>
<keyword evidence="2" id="KW-1185">Reference proteome</keyword>
<organism evidence="1 2">
    <name type="scientific">Colletotrichum shisoi</name>
    <dbReference type="NCBI Taxonomy" id="2078593"/>
    <lineage>
        <taxon>Eukaryota</taxon>
        <taxon>Fungi</taxon>
        <taxon>Dikarya</taxon>
        <taxon>Ascomycota</taxon>
        <taxon>Pezizomycotina</taxon>
        <taxon>Sordariomycetes</taxon>
        <taxon>Hypocreomycetidae</taxon>
        <taxon>Glomerellales</taxon>
        <taxon>Glomerellaceae</taxon>
        <taxon>Colletotrichum</taxon>
        <taxon>Colletotrichum destructivum species complex</taxon>
    </lineage>
</organism>
<evidence type="ECO:0000313" key="2">
    <source>
        <dbReference type="Proteomes" id="UP000326340"/>
    </source>
</evidence>
<gene>
    <name evidence="1" type="ORF">CSHISOI_11374</name>
</gene>
<accession>A0A5Q4BAT1</accession>
<proteinExistence type="predicted"/>
<reference evidence="1 2" key="1">
    <citation type="journal article" date="2019" name="Sci. Rep.">
        <title>Colletotrichum shisoi sp. nov., an anthracnose pathogen of Perilla frutescens in Japan: molecular phylogenetic, morphological and genomic evidence.</title>
        <authorList>
            <person name="Gan P."/>
            <person name="Tsushima A."/>
            <person name="Hiroyama R."/>
            <person name="Narusaka M."/>
            <person name="Takano Y."/>
            <person name="Narusaka Y."/>
            <person name="Kawaradani M."/>
            <person name="Damm U."/>
            <person name="Shirasu K."/>
        </authorList>
    </citation>
    <scope>NUCLEOTIDE SEQUENCE [LARGE SCALE GENOMIC DNA]</scope>
    <source>
        <strain evidence="1 2">PG-2018a</strain>
    </source>
</reference>
<dbReference type="EMBL" id="PUHP01002976">
    <property type="protein sequence ID" value="TQN64048.1"/>
    <property type="molecule type" value="Genomic_DNA"/>
</dbReference>